<keyword evidence="3" id="KW-1185">Reference proteome</keyword>
<gene>
    <name evidence="2" type="ORF">Fcan01_13058</name>
</gene>
<organism evidence="2 3">
    <name type="scientific">Folsomia candida</name>
    <name type="common">Springtail</name>
    <dbReference type="NCBI Taxonomy" id="158441"/>
    <lineage>
        <taxon>Eukaryota</taxon>
        <taxon>Metazoa</taxon>
        <taxon>Ecdysozoa</taxon>
        <taxon>Arthropoda</taxon>
        <taxon>Hexapoda</taxon>
        <taxon>Collembola</taxon>
        <taxon>Entomobryomorpha</taxon>
        <taxon>Isotomoidea</taxon>
        <taxon>Isotomidae</taxon>
        <taxon>Proisotominae</taxon>
        <taxon>Folsomia</taxon>
    </lineage>
</organism>
<reference evidence="2 3" key="1">
    <citation type="submission" date="2015-12" db="EMBL/GenBank/DDBJ databases">
        <title>The genome of Folsomia candida.</title>
        <authorList>
            <person name="Faddeeva A."/>
            <person name="Derks M.F."/>
            <person name="Anvar Y."/>
            <person name="Smit S."/>
            <person name="Van Straalen N."/>
            <person name="Roelofs D."/>
        </authorList>
    </citation>
    <scope>NUCLEOTIDE SEQUENCE [LARGE SCALE GENOMIC DNA]</scope>
    <source>
        <strain evidence="2 3">VU population</strain>
        <tissue evidence="2">Whole body</tissue>
    </source>
</reference>
<dbReference type="EMBL" id="LNIX01000007">
    <property type="protein sequence ID" value="OXA51977.1"/>
    <property type="molecule type" value="Genomic_DNA"/>
</dbReference>
<dbReference type="PROSITE" id="PS51257">
    <property type="entry name" value="PROKAR_LIPOPROTEIN"/>
    <property type="match status" value="1"/>
</dbReference>
<feature type="chain" id="PRO_5012307895" evidence="1">
    <location>
        <begin position="25"/>
        <end position="335"/>
    </location>
</feature>
<evidence type="ECO:0000313" key="2">
    <source>
        <dbReference type="EMBL" id="OXA51977.1"/>
    </source>
</evidence>
<evidence type="ECO:0000313" key="3">
    <source>
        <dbReference type="Proteomes" id="UP000198287"/>
    </source>
</evidence>
<name>A0A226E4S2_FOLCA</name>
<keyword evidence="1" id="KW-0732">Signal</keyword>
<comment type="caution">
    <text evidence="2">The sequence shown here is derived from an EMBL/GenBank/DDBJ whole genome shotgun (WGS) entry which is preliminary data.</text>
</comment>
<protein>
    <submittedName>
        <fullName evidence="2">Uncharacterized protein</fullName>
    </submittedName>
</protein>
<evidence type="ECO:0000256" key="1">
    <source>
        <dbReference type="SAM" id="SignalP"/>
    </source>
</evidence>
<dbReference type="AlphaFoldDB" id="A0A226E4S2"/>
<proteinExistence type="predicted"/>
<feature type="signal peptide" evidence="1">
    <location>
        <begin position="1"/>
        <end position="24"/>
    </location>
</feature>
<accession>A0A226E4S2</accession>
<sequence length="335" mass="38319">MARTLLFAINFILVISCLHQEANGFSNRPRGIFIQVSNADDPSIISRIEAWLQNICAKNKKLGGADDMNDLVLIDVAAEKPDGSLEMKFRVLDKVLPFATGGNKQCFGNLFVGTVLLEWKGAGNPYQEGIANSEFRVRNLNASKYVAQQFLKRYPNVRVNWYITYESNLNYLENFVVKENYKKFLGNLIKELTLLRSGAVMWSPTFWDLWNSTSPSTKLRLGSNLQDLFQSLAKDSRPGITWMNLQDSVGKSAEGCFKMTPADAVKWYNFVKDLYPFPSMQMNVEQFKTLSDCKSLVENEPDVQIQREKYYASQGVNMGAAFEIRYWRERENTLR</sequence>
<dbReference type="Proteomes" id="UP000198287">
    <property type="component" value="Unassembled WGS sequence"/>
</dbReference>